<dbReference type="PANTHER" id="PTHR44846">
    <property type="entry name" value="MANNOSYL-D-GLYCERATE TRANSPORT/METABOLISM SYSTEM REPRESSOR MNGR-RELATED"/>
    <property type="match status" value="1"/>
</dbReference>
<dbReference type="CDD" id="cd07377">
    <property type="entry name" value="WHTH_GntR"/>
    <property type="match status" value="1"/>
</dbReference>
<dbReference type="Gene3D" id="1.10.10.10">
    <property type="entry name" value="Winged helix-like DNA-binding domain superfamily/Winged helix DNA-binding domain"/>
    <property type="match status" value="1"/>
</dbReference>
<sequence length="242" mass="27883">MLTLPNVKFKDIYHILKSNIDSGKYDNSMMLPTEMELVDKFKCSRNTVRRAINELSKDGYVKSVKGKGVIILESRESIELPIGNLLGLQELHTKKKFTTSVVHFSKITIDESLSRITALKLDTEVYHLHRIRFYDNEPIILDVNYFSADVAKDLTIEIAQNSVYEYIEKDLNTKILASKKIIVVEHATELDKRFLDLGTYDCVAVVKTYAYTDSGKLFEYTESRHRPDKFVFVESSSLRKNI</sequence>
<dbReference type="RefSeq" id="WP_242965547.1">
    <property type="nucleotide sequence ID" value="NZ_JBJIAB010000020.1"/>
</dbReference>
<evidence type="ECO:0000313" key="6">
    <source>
        <dbReference type="Proteomes" id="UP001623600"/>
    </source>
</evidence>
<dbReference type="InterPro" id="IPR028978">
    <property type="entry name" value="Chorismate_lyase_/UTRA_dom_sf"/>
</dbReference>
<dbReference type="SUPFAM" id="SSF64288">
    <property type="entry name" value="Chorismate lyase-like"/>
    <property type="match status" value="1"/>
</dbReference>
<dbReference type="EMBL" id="JBJIAB010000020">
    <property type="protein sequence ID" value="MFL0166539.1"/>
    <property type="molecule type" value="Genomic_DNA"/>
</dbReference>
<evidence type="ECO:0000259" key="4">
    <source>
        <dbReference type="PROSITE" id="PS50949"/>
    </source>
</evidence>
<dbReference type="InterPro" id="IPR011663">
    <property type="entry name" value="UTRA"/>
</dbReference>
<evidence type="ECO:0000256" key="2">
    <source>
        <dbReference type="ARBA" id="ARBA00023125"/>
    </source>
</evidence>
<dbReference type="InterPro" id="IPR036388">
    <property type="entry name" value="WH-like_DNA-bd_sf"/>
</dbReference>
<dbReference type="InterPro" id="IPR000524">
    <property type="entry name" value="Tscrpt_reg_HTH_GntR"/>
</dbReference>
<accession>A0ABW8S9K3</accession>
<proteinExistence type="predicted"/>
<organism evidence="5 6">
    <name type="scientific">Candidatus Clostridium helianthi</name>
    <dbReference type="NCBI Taxonomy" id="3381660"/>
    <lineage>
        <taxon>Bacteria</taxon>
        <taxon>Bacillati</taxon>
        <taxon>Bacillota</taxon>
        <taxon>Clostridia</taxon>
        <taxon>Eubacteriales</taxon>
        <taxon>Clostridiaceae</taxon>
        <taxon>Clostridium</taxon>
    </lineage>
</organism>
<dbReference type="PRINTS" id="PR00035">
    <property type="entry name" value="HTHGNTR"/>
</dbReference>
<gene>
    <name evidence="5" type="ORF">ACJDTP_15815</name>
</gene>
<dbReference type="InterPro" id="IPR050679">
    <property type="entry name" value="Bact_HTH_transcr_reg"/>
</dbReference>
<dbReference type="Pfam" id="PF07702">
    <property type="entry name" value="UTRA"/>
    <property type="match status" value="1"/>
</dbReference>
<feature type="domain" description="HTH gntR-type" evidence="4">
    <location>
        <begin position="6"/>
        <end position="74"/>
    </location>
</feature>
<evidence type="ECO:0000313" key="5">
    <source>
        <dbReference type="EMBL" id="MFL0166539.1"/>
    </source>
</evidence>
<keyword evidence="3" id="KW-0804">Transcription</keyword>
<evidence type="ECO:0000256" key="1">
    <source>
        <dbReference type="ARBA" id="ARBA00023015"/>
    </source>
</evidence>
<evidence type="ECO:0000256" key="3">
    <source>
        <dbReference type="ARBA" id="ARBA00023163"/>
    </source>
</evidence>
<dbReference type="PANTHER" id="PTHR44846:SF12">
    <property type="entry name" value="HTH-TYPE TRANSCRIPTIONAL REGULATOR TRER"/>
    <property type="match status" value="1"/>
</dbReference>
<dbReference type="Pfam" id="PF00392">
    <property type="entry name" value="GntR"/>
    <property type="match status" value="1"/>
</dbReference>
<name>A0ABW8S9K3_9CLOT</name>
<dbReference type="Gene3D" id="3.40.1410.10">
    <property type="entry name" value="Chorismate lyase-like"/>
    <property type="match status" value="1"/>
</dbReference>
<keyword evidence="1" id="KW-0805">Transcription regulation</keyword>
<comment type="caution">
    <text evidence="5">The sequence shown here is derived from an EMBL/GenBank/DDBJ whole genome shotgun (WGS) entry which is preliminary data.</text>
</comment>
<reference evidence="5 6" key="1">
    <citation type="submission" date="2024-11" db="EMBL/GenBank/DDBJ databases">
        <authorList>
            <person name="Heng Y.C."/>
            <person name="Lim A.C.H."/>
            <person name="Lee J.K.Y."/>
            <person name="Kittelmann S."/>
        </authorList>
    </citation>
    <scope>NUCLEOTIDE SEQUENCE [LARGE SCALE GENOMIC DNA]</scope>
    <source>
        <strain evidence="5 6">WILCCON 0112</strain>
    </source>
</reference>
<keyword evidence="6" id="KW-1185">Reference proteome</keyword>
<dbReference type="SUPFAM" id="SSF46785">
    <property type="entry name" value="Winged helix' DNA-binding domain"/>
    <property type="match status" value="1"/>
</dbReference>
<dbReference type="Proteomes" id="UP001623600">
    <property type="component" value="Unassembled WGS sequence"/>
</dbReference>
<dbReference type="SMART" id="SM00866">
    <property type="entry name" value="UTRA"/>
    <property type="match status" value="1"/>
</dbReference>
<dbReference type="PROSITE" id="PS50949">
    <property type="entry name" value="HTH_GNTR"/>
    <property type="match status" value="1"/>
</dbReference>
<keyword evidence="2" id="KW-0238">DNA-binding</keyword>
<dbReference type="InterPro" id="IPR036390">
    <property type="entry name" value="WH_DNA-bd_sf"/>
</dbReference>
<dbReference type="SMART" id="SM00345">
    <property type="entry name" value="HTH_GNTR"/>
    <property type="match status" value="1"/>
</dbReference>
<protein>
    <submittedName>
        <fullName evidence="5">UTRA domain-containing protein</fullName>
    </submittedName>
</protein>